<dbReference type="HOGENOM" id="CLU_093491_1_0_6"/>
<evidence type="ECO:0008006" key="3">
    <source>
        <dbReference type="Google" id="ProtNLM"/>
    </source>
</evidence>
<evidence type="ECO:0000313" key="1">
    <source>
        <dbReference type="EMBL" id="EAS47093.1"/>
    </source>
</evidence>
<gene>
    <name evidence="1" type="ORF">GB2207_10768</name>
</gene>
<dbReference type="EMBL" id="AAPI01000003">
    <property type="protein sequence ID" value="EAS47093.1"/>
    <property type="molecule type" value="Genomic_DNA"/>
</dbReference>
<dbReference type="InterPro" id="IPR026387">
    <property type="entry name" value="OMP_w_GlyGly"/>
</dbReference>
<dbReference type="AlphaFoldDB" id="Q1YSW3"/>
<dbReference type="eggNOG" id="COG3637">
    <property type="taxonomic scope" value="Bacteria"/>
</dbReference>
<dbReference type="NCBIfam" id="TIGR04219">
    <property type="entry name" value="OMP_w_GlyGly"/>
    <property type="match status" value="1"/>
</dbReference>
<organism evidence="1 2">
    <name type="scientific">gamma proteobacterium HTCC2207</name>
    <dbReference type="NCBI Taxonomy" id="314287"/>
    <lineage>
        <taxon>Bacteria</taxon>
        <taxon>Pseudomonadati</taxon>
        <taxon>Pseudomonadota</taxon>
        <taxon>Gammaproteobacteria</taxon>
        <taxon>Cellvibrionales</taxon>
        <taxon>Porticoccaceae</taxon>
        <taxon>SAR92 clade</taxon>
    </lineage>
</organism>
<protein>
    <recommendedName>
        <fullName evidence="3">Outer membrane protein</fullName>
    </recommendedName>
</protein>
<dbReference type="OrthoDB" id="6708408at2"/>
<dbReference type="STRING" id="314287.GB2207_10768"/>
<accession>Q1YSW3</accession>
<dbReference type="Proteomes" id="UP000005555">
    <property type="component" value="Unassembled WGS sequence"/>
</dbReference>
<sequence length="249" mass="27027">MSLFRLGLLATLTTAPLAVSADIIGLYGGTGIWQSSPSGTLGNTGISLENTLNFDQENSNYLFIALEHPIPLLPNLRLARTDLEWAGQGTVPAGTRLDEVVFPIEQSVTADLDLSHTEITLYYEVLDNVVDLDLGLTARIFDGEASLIGAAQQERVELDAVVPMLYGKAGIDMPFSGLSAAVSGNWINVDEFHLIDWSAQLNYDFSIAPTLEAGLSIGYRSMLIEIDDQDELQSDAEFDGLFVGLRLLF</sequence>
<comment type="caution">
    <text evidence="1">The sequence shown here is derived from an EMBL/GenBank/DDBJ whole genome shotgun (WGS) entry which is preliminary data.</text>
</comment>
<keyword evidence="2" id="KW-1185">Reference proteome</keyword>
<reference evidence="1 2" key="1">
    <citation type="submission" date="2006-03" db="EMBL/GenBank/DDBJ databases">
        <authorList>
            <person name="Giovannoni S.J."/>
            <person name="Cho J.-C."/>
            <person name="Ferriera S."/>
            <person name="Johnson J."/>
            <person name="Kravitz S."/>
            <person name="Halpern A."/>
            <person name="Remington K."/>
            <person name="Beeson K."/>
            <person name="Tran B."/>
            <person name="Rogers Y.-H."/>
            <person name="Friedman R."/>
            <person name="Venter J.C."/>
        </authorList>
    </citation>
    <scope>NUCLEOTIDE SEQUENCE [LARGE SCALE GENOMIC DNA]</scope>
    <source>
        <strain evidence="1 2">HTCC2207</strain>
    </source>
</reference>
<name>Q1YSW3_9GAMM</name>
<proteinExistence type="predicted"/>
<evidence type="ECO:0000313" key="2">
    <source>
        <dbReference type="Proteomes" id="UP000005555"/>
    </source>
</evidence>